<comment type="caution">
    <text evidence="1">The sequence shown here is derived from an EMBL/GenBank/DDBJ whole genome shotgun (WGS) entry which is preliminary data.</text>
</comment>
<reference evidence="1" key="2">
    <citation type="submission" date="2022-01" db="EMBL/GenBank/DDBJ databases">
        <authorList>
            <person name="Yamashiro T."/>
            <person name="Shiraishi A."/>
            <person name="Satake H."/>
            <person name="Nakayama K."/>
        </authorList>
    </citation>
    <scope>NUCLEOTIDE SEQUENCE</scope>
</reference>
<evidence type="ECO:0000313" key="1">
    <source>
        <dbReference type="EMBL" id="GJT94543.1"/>
    </source>
</evidence>
<gene>
    <name evidence="1" type="ORF">Tco_1090061</name>
</gene>
<keyword evidence="2" id="KW-1185">Reference proteome</keyword>
<evidence type="ECO:0000313" key="2">
    <source>
        <dbReference type="Proteomes" id="UP001151760"/>
    </source>
</evidence>
<reference evidence="1" key="1">
    <citation type="journal article" date="2022" name="Int. J. Mol. Sci.">
        <title>Draft Genome of Tanacetum Coccineum: Genomic Comparison of Closely Related Tanacetum-Family Plants.</title>
        <authorList>
            <person name="Yamashiro T."/>
            <person name="Shiraishi A."/>
            <person name="Nakayama K."/>
            <person name="Satake H."/>
        </authorList>
    </citation>
    <scope>NUCLEOTIDE SEQUENCE</scope>
</reference>
<name>A0ABQ5I3B3_9ASTR</name>
<dbReference type="EMBL" id="BQNB010020306">
    <property type="protein sequence ID" value="GJT94543.1"/>
    <property type="molecule type" value="Genomic_DNA"/>
</dbReference>
<proteinExistence type="predicted"/>
<protein>
    <submittedName>
        <fullName evidence="1">Uncharacterized protein</fullName>
    </submittedName>
</protein>
<dbReference type="Proteomes" id="UP001151760">
    <property type="component" value="Unassembled WGS sequence"/>
</dbReference>
<organism evidence="1 2">
    <name type="scientific">Tanacetum coccineum</name>
    <dbReference type="NCBI Taxonomy" id="301880"/>
    <lineage>
        <taxon>Eukaryota</taxon>
        <taxon>Viridiplantae</taxon>
        <taxon>Streptophyta</taxon>
        <taxon>Embryophyta</taxon>
        <taxon>Tracheophyta</taxon>
        <taxon>Spermatophyta</taxon>
        <taxon>Magnoliopsida</taxon>
        <taxon>eudicotyledons</taxon>
        <taxon>Gunneridae</taxon>
        <taxon>Pentapetalae</taxon>
        <taxon>asterids</taxon>
        <taxon>campanulids</taxon>
        <taxon>Asterales</taxon>
        <taxon>Asteraceae</taxon>
        <taxon>Asteroideae</taxon>
        <taxon>Anthemideae</taxon>
        <taxon>Anthemidinae</taxon>
        <taxon>Tanacetum</taxon>
    </lineage>
</organism>
<sequence>MFIEATWLLDYPIIAYEQGICDLAWMGWNADIEGHGLGELCTYDKVLSVFPISLAGAASEWFKKDCIGLVTTWENLIEKFSPKFYQLSDNNEEMEVDEDDDPNDIVEIFKIEGNLFDYETPLCKAFNDFNYLLKMDTDLFTFDIQ</sequence>
<accession>A0ABQ5I3B3</accession>